<dbReference type="InterPro" id="IPR036380">
    <property type="entry name" value="Isochorismatase-like_sf"/>
</dbReference>
<dbReference type="OrthoDB" id="9789777at2"/>
<keyword evidence="3" id="KW-1185">Reference proteome</keyword>
<feature type="domain" description="Isochorismatase-like" evidence="1">
    <location>
        <begin position="10"/>
        <end position="157"/>
    </location>
</feature>
<evidence type="ECO:0000259" key="1">
    <source>
        <dbReference type="Pfam" id="PF00857"/>
    </source>
</evidence>
<dbReference type="CDD" id="cd01012">
    <property type="entry name" value="YcaC_related"/>
    <property type="match status" value="1"/>
</dbReference>
<dbReference type="InterPro" id="IPR050993">
    <property type="entry name" value="Isochorismatase_domain"/>
</dbReference>
<dbReference type="Proteomes" id="UP000032900">
    <property type="component" value="Unassembled WGS sequence"/>
</dbReference>
<dbReference type="STRING" id="1236989.JCM15548_12833"/>
<comment type="caution">
    <text evidence="2">The sequence shown here is derived from an EMBL/GenBank/DDBJ whole genome shotgun (WGS) entry which is preliminary data.</text>
</comment>
<dbReference type="SUPFAM" id="SSF52499">
    <property type="entry name" value="Isochorismatase-like hydrolases"/>
    <property type="match status" value="1"/>
</dbReference>
<organism evidence="2 3">
    <name type="scientific">Geofilum rubicundum JCM 15548</name>
    <dbReference type="NCBI Taxonomy" id="1236989"/>
    <lineage>
        <taxon>Bacteria</taxon>
        <taxon>Pseudomonadati</taxon>
        <taxon>Bacteroidota</taxon>
        <taxon>Bacteroidia</taxon>
        <taxon>Marinilabiliales</taxon>
        <taxon>Marinilabiliaceae</taxon>
        <taxon>Geofilum</taxon>
    </lineage>
</organism>
<evidence type="ECO:0000313" key="3">
    <source>
        <dbReference type="Proteomes" id="UP000032900"/>
    </source>
</evidence>
<dbReference type="InterPro" id="IPR000868">
    <property type="entry name" value="Isochorismatase-like_dom"/>
</dbReference>
<dbReference type="RefSeq" id="WP_062125619.1">
    <property type="nucleotide sequence ID" value="NZ_BAZW01000025.1"/>
</dbReference>
<dbReference type="Gene3D" id="3.40.50.850">
    <property type="entry name" value="Isochorismatase-like"/>
    <property type="match status" value="1"/>
</dbReference>
<evidence type="ECO:0000313" key="2">
    <source>
        <dbReference type="EMBL" id="GAO30549.1"/>
    </source>
</evidence>
<accession>A0A0E9LZ73</accession>
<dbReference type="PANTHER" id="PTHR14119">
    <property type="entry name" value="HYDROLASE"/>
    <property type="match status" value="1"/>
</dbReference>
<protein>
    <submittedName>
        <fullName evidence="2">Isochorismatase</fullName>
    </submittedName>
</protein>
<dbReference type="EMBL" id="BAZW01000025">
    <property type="protein sequence ID" value="GAO30549.1"/>
    <property type="molecule type" value="Genomic_DNA"/>
</dbReference>
<dbReference type="Pfam" id="PF00857">
    <property type="entry name" value="Isochorismatase"/>
    <property type="match status" value="1"/>
</dbReference>
<dbReference type="PANTHER" id="PTHR14119:SF3">
    <property type="entry name" value="ISOCHORISMATASE DOMAIN-CONTAINING PROTEIN 2"/>
    <property type="match status" value="1"/>
</dbReference>
<dbReference type="AlphaFoldDB" id="A0A0E9LZ73"/>
<proteinExistence type="predicted"/>
<name>A0A0E9LZ73_9BACT</name>
<gene>
    <name evidence="2" type="ORF">JCM15548_12833</name>
</gene>
<sequence>MRLLKEKSVAIVVDVQERLFPHIHEHQHLAKNLQILISGLQQLEVPIKVTEQYRKGLGDTIPEIKSLLGDVWNTEKMAFSCCDEPAFLSEIESNPKQFVILAGIESHICVLQTAIDLKENGFHPVVVEDCVASRHPDNKRIAINRMLQEGITVTSYESLLFELCRYAGSDAFKAISKLVK</sequence>
<reference evidence="2 3" key="1">
    <citation type="journal article" date="2015" name="Microbes Environ.">
        <title>Distribution and evolution of nitrogen fixation genes in the phylum bacteroidetes.</title>
        <authorList>
            <person name="Inoue J."/>
            <person name="Oshima K."/>
            <person name="Suda W."/>
            <person name="Sakamoto M."/>
            <person name="Iino T."/>
            <person name="Noda S."/>
            <person name="Hongoh Y."/>
            <person name="Hattori M."/>
            <person name="Ohkuma M."/>
        </authorList>
    </citation>
    <scope>NUCLEOTIDE SEQUENCE [LARGE SCALE GENOMIC DNA]</scope>
    <source>
        <strain evidence="2">JCM 15548</strain>
    </source>
</reference>